<evidence type="ECO:0000256" key="1">
    <source>
        <dbReference type="SAM" id="SignalP"/>
    </source>
</evidence>
<proteinExistence type="predicted"/>
<keyword evidence="3" id="KW-1185">Reference proteome</keyword>
<gene>
    <name evidence="2" type="ORF">APHIGO_LOCUS11028</name>
</gene>
<reference evidence="2" key="2">
    <citation type="submission" date="2022-10" db="EMBL/GenBank/DDBJ databases">
        <authorList>
            <consortium name="ENA_rothamsted_submissions"/>
            <consortium name="culmorum"/>
            <person name="King R."/>
        </authorList>
    </citation>
    <scope>NUCLEOTIDE SEQUENCE</scope>
</reference>
<dbReference type="AlphaFoldDB" id="A0A9P0JEX3"/>
<name>A0A9P0JEX3_APHGO</name>
<evidence type="ECO:0000313" key="3">
    <source>
        <dbReference type="Proteomes" id="UP001154329"/>
    </source>
</evidence>
<dbReference type="Proteomes" id="UP001154329">
    <property type="component" value="Chromosome 4"/>
</dbReference>
<organism evidence="2 3">
    <name type="scientific">Aphis gossypii</name>
    <name type="common">Cotton aphid</name>
    <dbReference type="NCBI Taxonomy" id="80765"/>
    <lineage>
        <taxon>Eukaryota</taxon>
        <taxon>Metazoa</taxon>
        <taxon>Ecdysozoa</taxon>
        <taxon>Arthropoda</taxon>
        <taxon>Hexapoda</taxon>
        <taxon>Insecta</taxon>
        <taxon>Pterygota</taxon>
        <taxon>Neoptera</taxon>
        <taxon>Paraneoptera</taxon>
        <taxon>Hemiptera</taxon>
        <taxon>Sternorrhyncha</taxon>
        <taxon>Aphidomorpha</taxon>
        <taxon>Aphidoidea</taxon>
        <taxon>Aphididae</taxon>
        <taxon>Aphidini</taxon>
        <taxon>Aphis</taxon>
        <taxon>Aphis</taxon>
    </lineage>
</organism>
<sequence length="162" mass="18131">MTPFRSSPPLLLALLCWTSAAAAFGARHVHTPESCTEQTVRMRPDNYMRCLLHFGRCVDCAGPYDYSYYDALRRNVAGSCREFVDRPDVLPAARRLVYDTCNLYLQRIGRTVYRHEMGRDAEQTPVAVSAATSADGLLQAAHRFLVAAFMARSALRVSRPAD</sequence>
<evidence type="ECO:0000313" key="2">
    <source>
        <dbReference type="EMBL" id="CAH1737507.1"/>
    </source>
</evidence>
<protein>
    <submittedName>
        <fullName evidence="2">Uncharacterized protein</fullName>
    </submittedName>
</protein>
<feature type="chain" id="PRO_5040364182" evidence="1">
    <location>
        <begin position="24"/>
        <end position="162"/>
    </location>
</feature>
<accession>A0A9P0JEX3</accession>
<reference evidence="2" key="1">
    <citation type="submission" date="2022-02" db="EMBL/GenBank/DDBJ databases">
        <authorList>
            <person name="King R."/>
        </authorList>
    </citation>
    <scope>NUCLEOTIDE SEQUENCE</scope>
</reference>
<feature type="signal peptide" evidence="1">
    <location>
        <begin position="1"/>
        <end position="23"/>
    </location>
</feature>
<keyword evidence="1" id="KW-0732">Signal</keyword>
<dbReference type="EMBL" id="OU899037">
    <property type="protein sequence ID" value="CAH1737507.1"/>
    <property type="molecule type" value="Genomic_DNA"/>
</dbReference>